<sequence>MIKILFLIHDLSVGGAEKVLINLVNNMDTTKFDITVMTLFGGGVNEQFLSPNIRHINCFRKAIPGNSHLMKILSPQMLHKWLIKEQYDMEVAYLEGPSARIISGCPNKNTKLISWIHIEQKTRKNAARAFRNYNESNKCYRRFDRIVCVSETVKKDFCSLYSLNAPIEVLYNTNESEKIKKQSTDAVQEELFRKDEVNIVGVGKVVINKGFDRMARILKRLRDKGYPVHWYILGVGPEQEKIERYLQENNLQKYFTFLGYKTNPYKYVARCDLFVCASFAEGFSTATTEALIVGTPICTVEVSGMKEMLGNNEYGIVTNNDENALCEGIEKLISNPQLLRYYKRKATERGKMFSTAYTVKKTEEFFYTSEGGIIK</sequence>
<accession>A0A2N5NJ36</accession>
<dbReference type="Pfam" id="PF13439">
    <property type="entry name" value="Glyco_transf_4"/>
    <property type="match status" value="1"/>
</dbReference>
<evidence type="ECO:0000259" key="1">
    <source>
        <dbReference type="Pfam" id="PF00534"/>
    </source>
</evidence>
<dbReference type="CDD" id="cd03811">
    <property type="entry name" value="GT4_GT28_WabH-like"/>
    <property type="match status" value="1"/>
</dbReference>
<dbReference type="PANTHER" id="PTHR12526">
    <property type="entry name" value="GLYCOSYLTRANSFERASE"/>
    <property type="match status" value="1"/>
</dbReference>
<dbReference type="SUPFAM" id="SSF53756">
    <property type="entry name" value="UDP-Glycosyltransferase/glycogen phosphorylase"/>
    <property type="match status" value="1"/>
</dbReference>
<dbReference type="AlphaFoldDB" id="A0A2N5NJ36"/>
<reference evidence="3 4" key="1">
    <citation type="journal article" date="2017" name="Genome Med.">
        <title>A novel Ruminococcus gnavus clade enriched in inflammatory bowel disease patients.</title>
        <authorList>
            <person name="Hall A.B."/>
            <person name="Yassour M."/>
            <person name="Sauk J."/>
            <person name="Garner A."/>
            <person name="Jiang X."/>
            <person name="Arthur T."/>
            <person name="Lagoudas G.K."/>
            <person name="Vatanen T."/>
            <person name="Fornelos N."/>
            <person name="Wilson R."/>
            <person name="Bertha M."/>
            <person name="Cohen M."/>
            <person name="Garber J."/>
            <person name="Khalili H."/>
            <person name="Gevers D."/>
            <person name="Ananthakrishnan A.N."/>
            <person name="Kugathasan S."/>
            <person name="Lander E.S."/>
            <person name="Blainey P."/>
            <person name="Vlamakis H."/>
            <person name="Xavier R.J."/>
            <person name="Huttenhower C."/>
        </authorList>
    </citation>
    <scope>NUCLEOTIDE SEQUENCE [LARGE SCALE GENOMIC DNA]</scope>
    <source>
        <strain evidence="3 4">RJX1118</strain>
    </source>
</reference>
<dbReference type="RefSeq" id="WP_101879496.1">
    <property type="nucleotide sequence ID" value="NZ_NIHM01000007.1"/>
</dbReference>
<dbReference type="Proteomes" id="UP000234849">
    <property type="component" value="Unassembled WGS sequence"/>
</dbReference>
<dbReference type="PANTHER" id="PTHR12526:SF630">
    <property type="entry name" value="GLYCOSYLTRANSFERASE"/>
    <property type="match status" value="1"/>
</dbReference>
<dbReference type="InterPro" id="IPR001296">
    <property type="entry name" value="Glyco_trans_1"/>
</dbReference>
<evidence type="ECO:0000313" key="4">
    <source>
        <dbReference type="Proteomes" id="UP000234849"/>
    </source>
</evidence>
<gene>
    <name evidence="3" type="ORF">CDL18_06705</name>
</gene>
<feature type="domain" description="Glycosyltransferase subfamily 4-like N-terminal" evidence="2">
    <location>
        <begin position="13"/>
        <end position="172"/>
    </location>
</feature>
<name>A0A2N5NJ36_MEDGN</name>
<evidence type="ECO:0000259" key="2">
    <source>
        <dbReference type="Pfam" id="PF13439"/>
    </source>
</evidence>
<dbReference type="Gene3D" id="3.40.50.2000">
    <property type="entry name" value="Glycogen Phosphorylase B"/>
    <property type="match status" value="2"/>
</dbReference>
<dbReference type="EMBL" id="NIHM01000007">
    <property type="protein sequence ID" value="PLT55864.1"/>
    <property type="molecule type" value="Genomic_DNA"/>
</dbReference>
<feature type="domain" description="Glycosyl transferase family 1" evidence="1">
    <location>
        <begin position="187"/>
        <end position="348"/>
    </location>
</feature>
<protein>
    <submittedName>
        <fullName evidence="3">Glycosyl transferase</fullName>
    </submittedName>
</protein>
<comment type="caution">
    <text evidence="3">The sequence shown here is derived from an EMBL/GenBank/DDBJ whole genome shotgun (WGS) entry which is preliminary data.</text>
</comment>
<dbReference type="Pfam" id="PF00534">
    <property type="entry name" value="Glycos_transf_1"/>
    <property type="match status" value="1"/>
</dbReference>
<organism evidence="3 4">
    <name type="scientific">Mediterraneibacter gnavus</name>
    <name type="common">Ruminococcus gnavus</name>
    <dbReference type="NCBI Taxonomy" id="33038"/>
    <lineage>
        <taxon>Bacteria</taxon>
        <taxon>Bacillati</taxon>
        <taxon>Bacillota</taxon>
        <taxon>Clostridia</taxon>
        <taxon>Lachnospirales</taxon>
        <taxon>Lachnospiraceae</taxon>
        <taxon>Mediterraneibacter</taxon>
    </lineage>
</organism>
<proteinExistence type="predicted"/>
<evidence type="ECO:0000313" key="3">
    <source>
        <dbReference type="EMBL" id="PLT55864.1"/>
    </source>
</evidence>
<keyword evidence="3" id="KW-0808">Transferase</keyword>
<dbReference type="GO" id="GO:0016757">
    <property type="term" value="F:glycosyltransferase activity"/>
    <property type="evidence" value="ECO:0007669"/>
    <property type="project" value="InterPro"/>
</dbReference>
<dbReference type="InterPro" id="IPR028098">
    <property type="entry name" value="Glyco_trans_4-like_N"/>
</dbReference>